<dbReference type="InterPro" id="IPR001300">
    <property type="entry name" value="Peptidase_C2_calpain_cat"/>
</dbReference>
<keyword evidence="10" id="KW-1185">Reference proteome</keyword>
<comment type="caution">
    <text evidence="8">The sequence shown here is derived from an EMBL/GenBank/DDBJ whole genome shotgun (WGS) entry which is preliminary data.</text>
</comment>
<dbReference type="InterPro" id="IPR038765">
    <property type="entry name" value="Papain-like_cys_pep_sf"/>
</dbReference>
<dbReference type="InterPro" id="IPR051297">
    <property type="entry name" value="PalB/RIM13"/>
</dbReference>
<proteinExistence type="predicted"/>
<dbReference type="Gene3D" id="2.60.120.380">
    <property type="match status" value="3"/>
</dbReference>
<dbReference type="PANTHER" id="PTHR46143:SF1">
    <property type="entry name" value="CALPAIN-7"/>
    <property type="match status" value="1"/>
</dbReference>
<feature type="domain" description="Calpain catalytic" evidence="7">
    <location>
        <begin position="238"/>
        <end position="586"/>
    </location>
</feature>
<evidence type="ECO:0000256" key="2">
    <source>
        <dbReference type="ARBA" id="ARBA00022801"/>
    </source>
</evidence>
<dbReference type="Pfam" id="PF00648">
    <property type="entry name" value="Peptidase_C2"/>
    <property type="match status" value="1"/>
</dbReference>
<evidence type="ECO:0000256" key="6">
    <source>
        <dbReference type="SAM" id="MobiDB-lite"/>
    </source>
</evidence>
<feature type="active site" evidence="4 5">
    <location>
        <position position="482"/>
    </location>
</feature>
<reference evidence="8" key="1">
    <citation type="submission" date="2020-04" db="EMBL/GenBank/DDBJ databases">
        <title>Hybrid Assembly of Korean Phytophthora infestans isolates.</title>
        <authorList>
            <person name="Prokchorchik M."/>
            <person name="Lee Y."/>
            <person name="Seo J."/>
            <person name="Cho J.-H."/>
            <person name="Park Y.-E."/>
            <person name="Jang D.-C."/>
            <person name="Im J.-S."/>
            <person name="Choi J.-G."/>
            <person name="Park H.-J."/>
            <person name="Lee G.-B."/>
            <person name="Lee Y.-G."/>
            <person name="Hong S.-Y."/>
            <person name="Cho K."/>
            <person name="Sohn K.H."/>
        </authorList>
    </citation>
    <scope>NUCLEOTIDE SEQUENCE</scope>
    <source>
        <strain evidence="8">KR_1_A1</strain>
        <strain evidence="9">KR_2_A2</strain>
    </source>
</reference>
<organism evidence="8 10">
    <name type="scientific">Phytophthora infestans</name>
    <name type="common">Potato late blight agent</name>
    <name type="synonym">Botrytis infestans</name>
    <dbReference type="NCBI Taxonomy" id="4787"/>
    <lineage>
        <taxon>Eukaryota</taxon>
        <taxon>Sar</taxon>
        <taxon>Stramenopiles</taxon>
        <taxon>Oomycota</taxon>
        <taxon>Peronosporomycetes</taxon>
        <taxon>Peronosporales</taxon>
        <taxon>Peronosporaceae</taxon>
        <taxon>Phytophthora</taxon>
    </lineage>
</organism>
<keyword evidence="1 5" id="KW-0645">Protease</keyword>
<keyword evidence="3 5" id="KW-0788">Thiol protease</keyword>
<dbReference type="AlphaFoldDB" id="A0A833RXL3"/>
<evidence type="ECO:0000313" key="10">
    <source>
        <dbReference type="Proteomes" id="UP000602510"/>
    </source>
</evidence>
<dbReference type="InterPro" id="IPR036213">
    <property type="entry name" value="Calpain_III_sf"/>
</dbReference>
<feature type="active site" evidence="4 5">
    <location>
        <position position="512"/>
    </location>
</feature>
<dbReference type="Proteomes" id="UP000704712">
    <property type="component" value="Unassembled WGS sequence"/>
</dbReference>
<gene>
    <name evidence="8" type="ORF">GN244_ATG20405</name>
    <name evidence="9" type="ORF">GN958_ATG13201</name>
</gene>
<dbReference type="InterPro" id="IPR022684">
    <property type="entry name" value="Calpain_cysteine_protease"/>
</dbReference>
<evidence type="ECO:0000313" key="9">
    <source>
        <dbReference type="EMBL" id="KAF4137609.1"/>
    </source>
</evidence>
<dbReference type="GO" id="GO:0004198">
    <property type="term" value="F:calcium-dependent cysteine-type endopeptidase activity"/>
    <property type="evidence" value="ECO:0007669"/>
    <property type="project" value="InterPro"/>
</dbReference>
<dbReference type="EMBL" id="WSZM01001229">
    <property type="protein sequence ID" value="KAF4027946.1"/>
    <property type="molecule type" value="Genomic_DNA"/>
</dbReference>
<accession>A0A833RXL3</accession>
<feature type="region of interest" description="Disordered" evidence="6">
    <location>
        <begin position="200"/>
        <end position="219"/>
    </location>
</feature>
<sequence length="1064" mass="117500">MAERQYAEALAATEKAQSFERAGHAAQAVPLFQQALRILKRLAVIESAAQRARLQPTIEELTTRVAELQHSSEFLLARAMEQHASAREAEESDSTKTDIIIHRYIAAAETYMQALNALPTSEATARAALKEQLEYVIDYVSQLKAGAQTTQNQIQQQVNNSSDDVDVAALQWPEPPTLQDKTALVTPAYASAAMPAVRPVTDMGKKQKQEEKSGAAYTPQELDVLRRSSQINGHLFVPWLDDLDAQEKFSLPEPFADPDGHVPLSAKQKKKEATWMRPSDCAAKCGYEAPVMIADGGVNPLVVKQDIVTDCSFVASLCIAAAYEQRFQKHLITNIIFPADPRTKQPVYNPFGKYVVKLWANGVPRKVVIDDLLPVSATSGQLLSSCTTRKNELWVSLIEKAYLKLNGGYDFPGGNSGIDLFALTGWVPERVPVSELIDAPSKEERLWEQLKSAFHYGDCIITMSTGDITKQEAKAIGLVPMHVYAVLNVYELANNSVASKEGKKIRLLQVKNPWRKMSWKGPYSRHDKTRWDSAIGDELRAYQRQFYAPGESEANEAGGQQDDGLFWIDFESVKQYFESLYMNWNPELFPYKGVCHEHWPVELGPVNDSLTLGFNPQYSLTFGKTAPSHDGATAAAGTCTVWVLLSRHVSTIERDTDYSNQQFLTLHVYRGTPGKRVFYNHCAVSRGTYSNNPHTLVSLDLDLTNDSEQPCFTLVASQYEKFAALDYTLSIFSTRPFTCMSIPQFPTTSPTSVVIPGAWDSACAGGRPFYSTFMNNPQFHLQLQKPCRSLFLFLETKVFSSKDTTTASFPINLRAALHTRERVCGLHAAGDDDSVVDEPLKVLSSGEYRPGFCFIEVDAATLASGLHDVVLIPSTFEQDVLGKFTLRVVSDPPAGASIAYHQIPAEGHGMELTRLRGKWEIQTGSAAGCSNYGCYTFNPRYLVHVTQECDILARLVVLESEVDAAPGESPTEAESMPPPSINVSVFESTSEGDLLLSTNPKQAFAGATSSRGVYVSGAPSGVLAKASRKYPPGWYIVLPSTFDPQELNFELRLFVSAHVDVRSL</sequence>
<dbReference type="EMBL" id="JAACNO010001776">
    <property type="protein sequence ID" value="KAF4137609.1"/>
    <property type="molecule type" value="Genomic_DNA"/>
</dbReference>
<dbReference type="Gene3D" id="3.90.70.10">
    <property type="entry name" value="Cysteine proteinases"/>
    <property type="match status" value="1"/>
</dbReference>
<evidence type="ECO:0000259" key="7">
    <source>
        <dbReference type="PROSITE" id="PS50203"/>
    </source>
</evidence>
<keyword evidence="2 5" id="KW-0378">Hydrolase</keyword>
<dbReference type="GO" id="GO:0006508">
    <property type="term" value="P:proteolysis"/>
    <property type="evidence" value="ECO:0007669"/>
    <property type="project" value="UniProtKB-KW"/>
</dbReference>
<evidence type="ECO:0000256" key="3">
    <source>
        <dbReference type="ARBA" id="ARBA00022807"/>
    </source>
</evidence>
<dbReference type="SUPFAM" id="SSF54001">
    <property type="entry name" value="Cysteine proteinases"/>
    <property type="match status" value="1"/>
</dbReference>
<dbReference type="SUPFAM" id="SSF49758">
    <property type="entry name" value="Calpain large subunit, middle domain (domain III)"/>
    <property type="match status" value="3"/>
</dbReference>
<dbReference type="Proteomes" id="UP000602510">
    <property type="component" value="Unassembled WGS sequence"/>
</dbReference>
<dbReference type="SMART" id="SM00720">
    <property type="entry name" value="calpain_III"/>
    <property type="match status" value="1"/>
</dbReference>
<evidence type="ECO:0000256" key="1">
    <source>
        <dbReference type="ARBA" id="ARBA00022670"/>
    </source>
</evidence>
<feature type="compositionally biased region" description="Basic and acidic residues" evidence="6">
    <location>
        <begin position="203"/>
        <end position="213"/>
    </location>
</feature>
<feature type="active site" evidence="4 5">
    <location>
        <position position="311"/>
    </location>
</feature>
<dbReference type="InterPro" id="IPR022683">
    <property type="entry name" value="Calpain_III"/>
</dbReference>
<dbReference type="PRINTS" id="PR00704">
    <property type="entry name" value="CALPAIN"/>
</dbReference>
<evidence type="ECO:0000256" key="5">
    <source>
        <dbReference type="PROSITE-ProRule" id="PRU00239"/>
    </source>
</evidence>
<dbReference type="CDD" id="cd00044">
    <property type="entry name" value="CysPc"/>
    <property type="match status" value="1"/>
</dbReference>
<protein>
    <submittedName>
        <fullName evidence="8">Calpain family cysteine protease</fullName>
    </submittedName>
</protein>
<evidence type="ECO:0000256" key="4">
    <source>
        <dbReference type="PIRSR" id="PIRSR622684-1"/>
    </source>
</evidence>
<name>A0A833RXL3_PHYIN</name>
<evidence type="ECO:0000313" key="8">
    <source>
        <dbReference type="EMBL" id="KAF4027946.1"/>
    </source>
</evidence>
<dbReference type="PROSITE" id="PS50203">
    <property type="entry name" value="CALPAIN_CAT"/>
    <property type="match status" value="1"/>
</dbReference>
<dbReference type="PANTHER" id="PTHR46143">
    <property type="entry name" value="CALPAIN-7"/>
    <property type="match status" value="1"/>
</dbReference>
<dbReference type="SMART" id="SM00230">
    <property type="entry name" value="CysPc"/>
    <property type="match status" value="1"/>
</dbReference>